<sequence>MDMHANDASDDADDTLSLSDLQIYSDPSSSSEEAYNRNSLSSFRFTIVSSPRPEKVALFGNLISVPENDLKPHRKAQKTSRFKTFPVQGNGGCFDDSLVPAARPRRMTGSGFLMFGLGKSPTRMELCDLRSRQARGSPARIFPINGGGEEEATPRRRSGNWSGKLFGACIPML</sequence>
<keyword evidence="3" id="KW-1185">Reference proteome</keyword>
<dbReference type="EMBL" id="NBSK02000002">
    <property type="protein sequence ID" value="KAJ0222425.1"/>
    <property type="molecule type" value="Genomic_DNA"/>
</dbReference>
<evidence type="ECO:0000313" key="3">
    <source>
        <dbReference type="Proteomes" id="UP000235145"/>
    </source>
</evidence>
<dbReference type="Gramene" id="rna-gnl|WGS:NBSK|LSAT_2X113980_mrna">
    <property type="protein sequence ID" value="cds-PLY68918.1"/>
    <property type="gene ID" value="gene-LSAT_2X113980"/>
</dbReference>
<comment type="caution">
    <text evidence="2">The sequence shown here is derived from an EMBL/GenBank/DDBJ whole genome shotgun (WGS) entry which is preliminary data.</text>
</comment>
<feature type="compositionally biased region" description="Polar residues" evidence="1">
    <location>
        <begin position="25"/>
        <end position="35"/>
    </location>
</feature>
<name>A0A9R1WC41_LACSA</name>
<reference evidence="2 3" key="1">
    <citation type="journal article" date="2017" name="Nat. Commun.">
        <title>Genome assembly with in vitro proximity ligation data and whole-genome triplication in lettuce.</title>
        <authorList>
            <person name="Reyes-Chin-Wo S."/>
            <person name="Wang Z."/>
            <person name="Yang X."/>
            <person name="Kozik A."/>
            <person name="Arikit S."/>
            <person name="Song C."/>
            <person name="Xia L."/>
            <person name="Froenicke L."/>
            <person name="Lavelle D.O."/>
            <person name="Truco M.J."/>
            <person name="Xia R."/>
            <person name="Zhu S."/>
            <person name="Xu C."/>
            <person name="Xu H."/>
            <person name="Xu X."/>
            <person name="Cox K."/>
            <person name="Korf I."/>
            <person name="Meyers B.C."/>
            <person name="Michelmore R.W."/>
        </authorList>
    </citation>
    <scope>NUCLEOTIDE SEQUENCE [LARGE SCALE GENOMIC DNA]</scope>
    <source>
        <strain evidence="3">cv. Salinas</strain>
        <tissue evidence="2">Seedlings</tissue>
    </source>
</reference>
<dbReference type="AlphaFoldDB" id="A0A9R1WC41"/>
<protein>
    <submittedName>
        <fullName evidence="2">Uncharacterized protein</fullName>
    </submittedName>
</protein>
<organism evidence="2 3">
    <name type="scientific">Lactuca sativa</name>
    <name type="common">Garden lettuce</name>
    <dbReference type="NCBI Taxonomy" id="4236"/>
    <lineage>
        <taxon>Eukaryota</taxon>
        <taxon>Viridiplantae</taxon>
        <taxon>Streptophyta</taxon>
        <taxon>Embryophyta</taxon>
        <taxon>Tracheophyta</taxon>
        <taxon>Spermatophyta</taxon>
        <taxon>Magnoliopsida</taxon>
        <taxon>eudicotyledons</taxon>
        <taxon>Gunneridae</taxon>
        <taxon>Pentapetalae</taxon>
        <taxon>asterids</taxon>
        <taxon>campanulids</taxon>
        <taxon>Asterales</taxon>
        <taxon>Asteraceae</taxon>
        <taxon>Cichorioideae</taxon>
        <taxon>Cichorieae</taxon>
        <taxon>Lactucinae</taxon>
        <taxon>Lactuca</taxon>
    </lineage>
</organism>
<evidence type="ECO:0000313" key="2">
    <source>
        <dbReference type="EMBL" id="KAJ0222425.1"/>
    </source>
</evidence>
<evidence type="ECO:0000256" key="1">
    <source>
        <dbReference type="SAM" id="MobiDB-lite"/>
    </source>
</evidence>
<feature type="region of interest" description="Disordered" evidence="1">
    <location>
        <begin position="138"/>
        <end position="158"/>
    </location>
</feature>
<proteinExistence type="predicted"/>
<feature type="region of interest" description="Disordered" evidence="1">
    <location>
        <begin position="1"/>
        <end position="35"/>
    </location>
</feature>
<accession>A0A9R1WC41</accession>
<dbReference type="Proteomes" id="UP000235145">
    <property type="component" value="Unassembled WGS sequence"/>
</dbReference>
<gene>
    <name evidence="2" type="ORF">LSAT_V11C200092440</name>
</gene>
<dbReference type="PANTHER" id="PTHR34130">
    <property type="entry name" value="OS08G0243800 PROTEIN"/>
    <property type="match status" value="1"/>
</dbReference>
<dbReference type="PANTHER" id="PTHR34130:SF5">
    <property type="entry name" value="OS08G0243800 PROTEIN"/>
    <property type="match status" value="1"/>
</dbReference>